<feature type="domain" description="RagB/SusD" evidence="6">
    <location>
        <begin position="340"/>
        <end position="604"/>
    </location>
</feature>
<evidence type="ECO:0000256" key="5">
    <source>
        <dbReference type="ARBA" id="ARBA00023237"/>
    </source>
</evidence>
<name>A0A9D2H026_9BACE</name>
<comment type="similarity">
    <text evidence="2">Belongs to the SusD family.</text>
</comment>
<dbReference type="InterPro" id="IPR012944">
    <property type="entry name" value="SusD_RagB_dom"/>
</dbReference>
<dbReference type="InterPro" id="IPR033985">
    <property type="entry name" value="SusD-like_N"/>
</dbReference>
<reference evidence="8" key="2">
    <citation type="submission" date="2021-04" db="EMBL/GenBank/DDBJ databases">
        <authorList>
            <person name="Gilroy R."/>
        </authorList>
    </citation>
    <scope>NUCLEOTIDE SEQUENCE</scope>
    <source>
        <strain evidence="8">CHK118-2852</strain>
    </source>
</reference>
<sequence>MKTIFKLGAYSISLLYTLCSCGSDFLDPKPLSFYAPENVLVDETGLQAVLDKAMTSFRGEFCTDQAPFLTNLKYSDVAVDGTTDKASPWQDLNKQMLPDAKNNDLANTKIGWYWDNSYVNIKNCNTIINRIVDATFSSEEAKNALLGSAYFIRAYRYYMKTLQFGDVPLVLEETKEPKVDYQTTTKESIWLKMIKDLEFAVEHVPEANQVLKGQVTKAACKHLLAKYYLLEGRFDDAIRITSEVIDGGIHRLCTNRFGVDKDVADKDVVYDMFRPENKSLAENTEGLLMTIDRNGVDGNTDGVKTMRNAVPHYGLTGIIKTPNGANGLSDAAGCDIGLVEEYGRGIARIRPTFYSQKGVWGINGTEDFQDYRHRTDNKNWMTMEMLVYNNPSLKDKNEWYGKNLRLYNDAGQILCSDTIRCWFSWPHYKIYVPDPDLVQPQGGQSDWYIFRLAETYLLRAEAYVWKREWQKAADDINVIRKRANAQYMYTAADIEEQQIGAVLDERTRELFYEEPRKVELTRMSIIYARTGIPCYNGKTYNMENISSDNFWYDRVMEKSDFYNKNVQTPYGNFFTCSPFHIFWPIPSYAITTNTGGVINQNIGYPGTEKNIEPLVYEGD</sequence>
<dbReference type="Proteomes" id="UP000824108">
    <property type="component" value="Unassembled WGS sequence"/>
</dbReference>
<proteinExistence type="inferred from homology"/>
<comment type="subcellular location">
    <subcellularLocation>
        <location evidence="1">Cell outer membrane</location>
    </subcellularLocation>
</comment>
<evidence type="ECO:0000256" key="3">
    <source>
        <dbReference type="ARBA" id="ARBA00022729"/>
    </source>
</evidence>
<dbReference type="SUPFAM" id="SSF48452">
    <property type="entry name" value="TPR-like"/>
    <property type="match status" value="1"/>
</dbReference>
<dbReference type="Gene3D" id="1.25.40.390">
    <property type="match status" value="1"/>
</dbReference>
<keyword evidence="3" id="KW-0732">Signal</keyword>
<dbReference type="AlphaFoldDB" id="A0A9D2H026"/>
<evidence type="ECO:0000256" key="2">
    <source>
        <dbReference type="ARBA" id="ARBA00006275"/>
    </source>
</evidence>
<dbReference type="PROSITE" id="PS51257">
    <property type="entry name" value="PROKAR_LIPOPROTEIN"/>
    <property type="match status" value="1"/>
</dbReference>
<dbReference type="Pfam" id="PF07980">
    <property type="entry name" value="SusD_RagB"/>
    <property type="match status" value="1"/>
</dbReference>
<accession>A0A9D2H026</accession>
<evidence type="ECO:0000259" key="6">
    <source>
        <dbReference type="Pfam" id="PF07980"/>
    </source>
</evidence>
<gene>
    <name evidence="8" type="ORF">H9807_09750</name>
</gene>
<evidence type="ECO:0000256" key="1">
    <source>
        <dbReference type="ARBA" id="ARBA00004442"/>
    </source>
</evidence>
<comment type="caution">
    <text evidence="8">The sequence shown here is derived from an EMBL/GenBank/DDBJ whole genome shotgun (WGS) entry which is preliminary data.</text>
</comment>
<dbReference type="InterPro" id="IPR011990">
    <property type="entry name" value="TPR-like_helical_dom_sf"/>
</dbReference>
<evidence type="ECO:0000313" key="9">
    <source>
        <dbReference type="Proteomes" id="UP000824108"/>
    </source>
</evidence>
<dbReference type="EMBL" id="DXAV01000082">
    <property type="protein sequence ID" value="HIZ92379.1"/>
    <property type="molecule type" value="Genomic_DNA"/>
</dbReference>
<keyword evidence="4" id="KW-0472">Membrane</keyword>
<evidence type="ECO:0000259" key="7">
    <source>
        <dbReference type="Pfam" id="PF14322"/>
    </source>
</evidence>
<reference evidence="8" key="1">
    <citation type="journal article" date="2021" name="PeerJ">
        <title>Extensive microbial diversity within the chicken gut microbiome revealed by metagenomics and culture.</title>
        <authorList>
            <person name="Gilroy R."/>
            <person name="Ravi A."/>
            <person name="Getino M."/>
            <person name="Pursley I."/>
            <person name="Horton D.L."/>
            <person name="Alikhan N.F."/>
            <person name="Baker D."/>
            <person name="Gharbi K."/>
            <person name="Hall N."/>
            <person name="Watson M."/>
            <person name="Adriaenssens E.M."/>
            <person name="Foster-Nyarko E."/>
            <person name="Jarju S."/>
            <person name="Secka A."/>
            <person name="Antonio M."/>
            <person name="Oren A."/>
            <person name="Chaudhuri R.R."/>
            <person name="La Ragione R."/>
            <person name="Hildebrand F."/>
            <person name="Pallen M.J."/>
        </authorList>
    </citation>
    <scope>NUCLEOTIDE SEQUENCE</scope>
    <source>
        <strain evidence="8">CHK118-2852</strain>
    </source>
</reference>
<organism evidence="8 9">
    <name type="scientific">Candidatus Bacteroides merdavium</name>
    <dbReference type="NCBI Taxonomy" id="2838472"/>
    <lineage>
        <taxon>Bacteria</taxon>
        <taxon>Pseudomonadati</taxon>
        <taxon>Bacteroidota</taxon>
        <taxon>Bacteroidia</taxon>
        <taxon>Bacteroidales</taxon>
        <taxon>Bacteroidaceae</taxon>
        <taxon>Bacteroides</taxon>
    </lineage>
</organism>
<keyword evidence="5" id="KW-0998">Cell outer membrane</keyword>
<evidence type="ECO:0000256" key="4">
    <source>
        <dbReference type="ARBA" id="ARBA00023136"/>
    </source>
</evidence>
<feature type="domain" description="SusD-like N-terminal" evidence="7">
    <location>
        <begin position="24"/>
        <end position="229"/>
    </location>
</feature>
<dbReference type="GO" id="GO:0009279">
    <property type="term" value="C:cell outer membrane"/>
    <property type="evidence" value="ECO:0007669"/>
    <property type="project" value="UniProtKB-SubCell"/>
</dbReference>
<dbReference type="Pfam" id="PF14322">
    <property type="entry name" value="SusD-like_3"/>
    <property type="match status" value="1"/>
</dbReference>
<protein>
    <submittedName>
        <fullName evidence="8">RagB/SusD family nutrient uptake outer membrane protein</fullName>
    </submittedName>
</protein>
<evidence type="ECO:0000313" key="8">
    <source>
        <dbReference type="EMBL" id="HIZ92379.1"/>
    </source>
</evidence>